<dbReference type="GO" id="GO:0048743">
    <property type="term" value="P:positive regulation of skeletal muscle fiber development"/>
    <property type="evidence" value="ECO:0007669"/>
    <property type="project" value="TreeGrafter"/>
</dbReference>
<dbReference type="GO" id="GO:0045944">
    <property type="term" value="P:positive regulation of transcription by RNA polymerase II"/>
    <property type="evidence" value="ECO:0007669"/>
    <property type="project" value="TreeGrafter"/>
</dbReference>
<evidence type="ECO:0000256" key="11">
    <source>
        <dbReference type="SAM" id="Coils"/>
    </source>
</evidence>
<feature type="region of interest" description="Disordered" evidence="12">
    <location>
        <begin position="183"/>
        <end position="228"/>
    </location>
</feature>
<evidence type="ECO:0000256" key="8">
    <source>
        <dbReference type="ARBA" id="ARBA00023163"/>
    </source>
</evidence>
<sequence>MPAPGFKWHQAVGVGRRSSRPRTARTSPPMELFETNPYFFPDQRFYDGENFLGSRLQGYEPAAFPERPEVALCPESRVALEEKDSSLAEHCPGQCLPWACKICKRKTVSIDRRRAATLREKRRLKKVNEAFEALKRSTLLNPNQRLPKVEILRSAIQYIERLQSLLSTLNQQEREQRDLRYRPAGPQPAAASECGSGSSSCSPEWSTQLEFGTNPTGKVPPASSLRPAALLGGDTTALGCHQAKASPGGCSGWRTKGALSSPHPADFCCRGGMSPAEAHKSSSAAVAQC</sequence>
<evidence type="ECO:0000256" key="6">
    <source>
        <dbReference type="ARBA" id="ARBA00023125"/>
    </source>
</evidence>
<dbReference type="Proteomes" id="UP000694549">
    <property type="component" value="Unplaced"/>
</dbReference>
<evidence type="ECO:0000256" key="4">
    <source>
        <dbReference type="ARBA" id="ARBA00022782"/>
    </source>
</evidence>
<feature type="compositionally biased region" description="Polar residues" evidence="12">
    <location>
        <begin position="205"/>
        <end position="216"/>
    </location>
</feature>
<keyword evidence="15" id="KW-1185">Reference proteome</keyword>
<dbReference type="GO" id="GO:0046983">
    <property type="term" value="F:protein dimerization activity"/>
    <property type="evidence" value="ECO:0007669"/>
    <property type="project" value="InterPro"/>
</dbReference>
<dbReference type="PROSITE" id="PS50888">
    <property type="entry name" value="BHLH"/>
    <property type="match status" value="1"/>
</dbReference>
<dbReference type="Pfam" id="PF01586">
    <property type="entry name" value="Basic"/>
    <property type="match status" value="1"/>
</dbReference>
<dbReference type="Pfam" id="PF00010">
    <property type="entry name" value="HLH"/>
    <property type="match status" value="1"/>
</dbReference>
<name>A0A8B9V2V4_9AVES</name>
<dbReference type="SMART" id="SM00520">
    <property type="entry name" value="BASIC"/>
    <property type="match status" value="1"/>
</dbReference>
<dbReference type="GO" id="GO:0042693">
    <property type="term" value="P:muscle cell fate commitment"/>
    <property type="evidence" value="ECO:0007669"/>
    <property type="project" value="UniProtKB-ARBA"/>
</dbReference>
<dbReference type="AlphaFoldDB" id="A0A8B9V2V4"/>
<feature type="coiled-coil region" evidence="11">
    <location>
        <begin position="155"/>
        <end position="182"/>
    </location>
</feature>
<keyword evidence="5" id="KW-0805">Transcription regulation</keyword>
<dbReference type="CDD" id="cd18935">
    <property type="entry name" value="bHLH_TS_MYOG_Myf4"/>
    <property type="match status" value="1"/>
</dbReference>
<dbReference type="GO" id="GO:0043425">
    <property type="term" value="F:bHLH transcription factor binding"/>
    <property type="evidence" value="ECO:0007669"/>
    <property type="project" value="UniProtKB-ARBA"/>
</dbReference>
<proteinExistence type="predicted"/>
<keyword evidence="2" id="KW-0217">Developmental protein</keyword>
<evidence type="ECO:0000256" key="5">
    <source>
        <dbReference type="ARBA" id="ARBA00023015"/>
    </source>
</evidence>
<dbReference type="SUPFAM" id="SSF47459">
    <property type="entry name" value="HLH, helix-loop-helix DNA-binding domain"/>
    <property type="match status" value="1"/>
</dbReference>
<evidence type="ECO:0000256" key="7">
    <source>
        <dbReference type="ARBA" id="ARBA00023159"/>
    </source>
</evidence>
<dbReference type="SMART" id="SM00353">
    <property type="entry name" value="HLH"/>
    <property type="match status" value="1"/>
</dbReference>
<dbReference type="GO" id="GO:0000981">
    <property type="term" value="F:DNA-binding transcription factor activity, RNA polymerase II-specific"/>
    <property type="evidence" value="ECO:0007669"/>
    <property type="project" value="TreeGrafter"/>
</dbReference>
<evidence type="ECO:0000256" key="9">
    <source>
        <dbReference type="ARBA" id="ARBA00023242"/>
    </source>
</evidence>
<comment type="subcellular location">
    <subcellularLocation>
        <location evidence="1">Nucleus</location>
    </subcellularLocation>
</comment>
<reference evidence="14" key="2">
    <citation type="submission" date="2025-09" db="UniProtKB">
        <authorList>
            <consortium name="Ensembl"/>
        </authorList>
    </citation>
    <scope>IDENTIFICATION</scope>
</reference>
<dbReference type="PANTHER" id="PTHR11534">
    <property type="entry name" value="MYOGENIC FACTOR"/>
    <property type="match status" value="1"/>
</dbReference>
<keyword evidence="8" id="KW-0804">Transcription</keyword>
<keyword evidence="7" id="KW-0010">Activator</keyword>
<dbReference type="FunFam" id="4.10.280.10:FF:000005">
    <property type="entry name" value="Myogenic factor"/>
    <property type="match status" value="1"/>
</dbReference>
<dbReference type="InterPro" id="IPR039704">
    <property type="entry name" value="Myogenic_factor"/>
</dbReference>
<evidence type="ECO:0000256" key="1">
    <source>
        <dbReference type="ARBA" id="ARBA00004123"/>
    </source>
</evidence>
<dbReference type="GO" id="GO:0000978">
    <property type="term" value="F:RNA polymerase II cis-regulatory region sequence-specific DNA binding"/>
    <property type="evidence" value="ECO:0007669"/>
    <property type="project" value="TreeGrafter"/>
</dbReference>
<evidence type="ECO:0000313" key="14">
    <source>
        <dbReference type="Ensembl" id="ENSAZOP00000018158.1"/>
    </source>
</evidence>
<dbReference type="Gene3D" id="4.10.280.10">
    <property type="entry name" value="Helix-loop-helix DNA-binding domain"/>
    <property type="match status" value="1"/>
</dbReference>
<keyword evidence="4" id="KW-0221">Differentiation</keyword>
<reference evidence="14" key="1">
    <citation type="submission" date="2025-08" db="UniProtKB">
        <authorList>
            <consortium name="Ensembl"/>
        </authorList>
    </citation>
    <scope>IDENTIFICATION</scope>
</reference>
<evidence type="ECO:0000259" key="13">
    <source>
        <dbReference type="PROSITE" id="PS50888"/>
    </source>
</evidence>
<dbReference type="GO" id="GO:0045663">
    <property type="term" value="P:positive regulation of myoblast differentiation"/>
    <property type="evidence" value="ECO:0007669"/>
    <property type="project" value="TreeGrafter"/>
</dbReference>
<dbReference type="PANTHER" id="PTHR11534:SF5">
    <property type="entry name" value="MYOGENIN"/>
    <property type="match status" value="1"/>
</dbReference>
<dbReference type="InterPro" id="IPR002546">
    <property type="entry name" value="MyoD_N"/>
</dbReference>
<keyword evidence="3" id="KW-0517">Myogenesis</keyword>
<evidence type="ECO:0000256" key="10">
    <source>
        <dbReference type="ARBA" id="ARBA00040904"/>
    </source>
</evidence>
<feature type="compositionally biased region" description="Low complexity" evidence="12">
    <location>
        <begin position="188"/>
        <end position="204"/>
    </location>
</feature>
<dbReference type="Ensembl" id="ENSAZOT00000019516.1">
    <property type="protein sequence ID" value="ENSAZOP00000018158.1"/>
    <property type="gene ID" value="ENSAZOG00000011801.1"/>
</dbReference>
<accession>A0A8B9V2V4</accession>
<keyword evidence="6" id="KW-0238">DNA-binding</keyword>
<evidence type="ECO:0000313" key="15">
    <source>
        <dbReference type="Proteomes" id="UP000694549"/>
    </source>
</evidence>
<keyword evidence="9" id="KW-0539">Nucleus</keyword>
<dbReference type="InterPro" id="IPR011598">
    <property type="entry name" value="bHLH_dom"/>
</dbReference>
<dbReference type="InterPro" id="IPR036638">
    <property type="entry name" value="HLH_DNA-bd_sf"/>
</dbReference>
<evidence type="ECO:0000256" key="3">
    <source>
        <dbReference type="ARBA" id="ARBA00022541"/>
    </source>
</evidence>
<dbReference type="GO" id="GO:0035914">
    <property type="term" value="P:skeletal muscle cell differentiation"/>
    <property type="evidence" value="ECO:0007669"/>
    <property type="project" value="TreeGrafter"/>
</dbReference>
<protein>
    <recommendedName>
        <fullName evidence="10">Myogenin</fullName>
    </recommendedName>
</protein>
<keyword evidence="11" id="KW-0175">Coiled coil</keyword>
<feature type="domain" description="BHLH" evidence="13">
    <location>
        <begin position="111"/>
        <end position="162"/>
    </location>
</feature>
<dbReference type="GO" id="GO:0005667">
    <property type="term" value="C:transcription regulator complex"/>
    <property type="evidence" value="ECO:0007669"/>
    <property type="project" value="UniProtKB-ARBA"/>
</dbReference>
<organism evidence="14 15">
    <name type="scientific">Anas zonorhyncha</name>
    <name type="common">Eastern spot-billed duck</name>
    <dbReference type="NCBI Taxonomy" id="75864"/>
    <lineage>
        <taxon>Eukaryota</taxon>
        <taxon>Metazoa</taxon>
        <taxon>Chordata</taxon>
        <taxon>Craniata</taxon>
        <taxon>Vertebrata</taxon>
        <taxon>Euteleostomi</taxon>
        <taxon>Archelosauria</taxon>
        <taxon>Archosauria</taxon>
        <taxon>Dinosauria</taxon>
        <taxon>Saurischia</taxon>
        <taxon>Theropoda</taxon>
        <taxon>Coelurosauria</taxon>
        <taxon>Aves</taxon>
        <taxon>Neognathae</taxon>
        <taxon>Galloanserae</taxon>
        <taxon>Anseriformes</taxon>
        <taxon>Anatidae</taxon>
        <taxon>Anatinae</taxon>
        <taxon>Anas</taxon>
    </lineage>
</organism>
<evidence type="ECO:0000256" key="12">
    <source>
        <dbReference type="SAM" id="MobiDB-lite"/>
    </source>
</evidence>
<dbReference type="GO" id="GO:0005634">
    <property type="term" value="C:nucleus"/>
    <property type="evidence" value="ECO:0007669"/>
    <property type="project" value="UniProtKB-SubCell"/>
</dbReference>
<evidence type="ECO:0000256" key="2">
    <source>
        <dbReference type="ARBA" id="ARBA00022473"/>
    </source>
</evidence>